<evidence type="ECO:0000256" key="2">
    <source>
        <dbReference type="ARBA" id="ARBA00023015"/>
    </source>
</evidence>
<comment type="caution">
    <text evidence="6">The sequence shown here is derived from an EMBL/GenBank/DDBJ whole genome shotgun (WGS) entry which is preliminary data.</text>
</comment>
<dbReference type="CDD" id="cd05466">
    <property type="entry name" value="PBP2_LTTR_substrate"/>
    <property type="match status" value="1"/>
</dbReference>
<evidence type="ECO:0000256" key="1">
    <source>
        <dbReference type="ARBA" id="ARBA00009437"/>
    </source>
</evidence>
<feature type="domain" description="LysR substrate-binding" evidence="5">
    <location>
        <begin position="48"/>
        <end position="214"/>
    </location>
</feature>
<proteinExistence type="inferred from homology"/>
<evidence type="ECO:0000256" key="3">
    <source>
        <dbReference type="ARBA" id="ARBA00023125"/>
    </source>
</evidence>
<reference evidence="6 7" key="1">
    <citation type="submission" date="2014-04" db="EMBL/GenBank/DDBJ databases">
        <title>Vibrio metecus sp. nov., a close relative of Vibrio cholerae isolated from coastal brackish ponds and clinical specimens.</title>
        <authorList>
            <person name="Kirchberger P.C."/>
            <person name="Turnsek M."/>
            <person name="Hunt D.E."/>
            <person name="Haley B.J."/>
            <person name="Colwell R."/>
            <person name="Polz M.F."/>
            <person name="Tarr C.L."/>
            <person name="Boucher Y."/>
        </authorList>
    </citation>
    <scope>NUCLEOTIDE SEQUENCE [LARGE SCALE GENOMIC DNA]</scope>
    <source>
        <strain evidence="7">PPCK-2014</strain>
    </source>
</reference>
<dbReference type="EMBL" id="JJMN01000070">
    <property type="protein sequence ID" value="KDO13139.1"/>
    <property type="molecule type" value="Genomic_DNA"/>
</dbReference>
<evidence type="ECO:0000313" key="6">
    <source>
        <dbReference type="EMBL" id="KDO13139.1"/>
    </source>
</evidence>
<dbReference type="Proteomes" id="UP000027331">
    <property type="component" value="Unassembled WGS sequence"/>
</dbReference>
<accession>A0ABR4RU80</accession>
<keyword evidence="4" id="KW-0804">Transcription</keyword>
<evidence type="ECO:0000256" key="4">
    <source>
        <dbReference type="ARBA" id="ARBA00023163"/>
    </source>
</evidence>
<protein>
    <submittedName>
        <fullName evidence="6">Transcriptional regulator</fullName>
    </submittedName>
</protein>
<dbReference type="InterPro" id="IPR005119">
    <property type="entry name" value="LysR_subst-bd"/>
</dbReference>
<dbReference type="PANTHER" id="PTHR30126">
    <property type="entry name" value="HTH-TYPE TRANSCRIPTIONAL REGULATOR"/>
    <property type="match status" value="1"/>
</dbReference>
<evidence type="ECO:0000313" key="7">
    <source>
        <dbReference type="Proteomes" id="UP000027331"/>
    </source>
</evidence>
<dbReference type="Gene3D" id="3.40.190.290">
    <property type="match status" value="1"/>
</dbReference>
<name>A0ABR4RU80_VIBMT</name>
<dbReference type="SUPFAM" id="SSF53850">
    <property type="entry name" value="Periplasmic binding protein-like II"/>
    <property type="match status" value="1"/>
</dbReference>
<sequence>MIASIGPTFNELHGLIFEQQTLEDNYPHAHGLLRNLGGGLSSGEAMGRYREQDAHLVITTNHTPRIVENVQSGKATLGFCAGYLPANHGLLTFHLGDEPFTVVSKEALHSLPSELITNDLTNPSNTYQAAMLHKQGIRPAMEMDSYTAAAQLALGGMLPALVPRSIVSTLKIEPQHCFDFAELADLTRPIHICLRASRYRSSRVQALITALHDAVPKAVLAPST</sequence>
<comment type="similarity">
    <text evidence="1">Belongs to the LysR transcriptional regulatory family.</text>
</comment>
<dbReference type="Pfam" id="PF03466">
    <property type="entry name" value="LysR_substrate"/>
    <property type="match status" value="1"/>
</dbReference>
<gene>
    <name evidence="6" type="ORF">DP83_12420</name>
</gene>
<evidence type="ECO:0000259" key="5">
    <source>
        <dbReference type="Pfam" id="PF03466"/>
    </source>
</evidence>
<keyword evidence="7" id="KW-1185">Reference proteome</keyword>
<keyword evidence="3" id="KW-0238">DNA-binding</keyword>
<organism evidence="6 7">
    <name type="scientific">Vibrio metoecus</name>
    <dbReference type="NCBI Taxonomy" id="1481663"/>
    <lineage>
        <taxon>Bacteria</taxon>
        <taxon>Pseudomonadati</taxon>
        <taxon>Pseudomonadota</taxon>
        <taxon>Gammaproteobacteria</taxon>
        <taxon>Vibrionales</taxon>
        <taxon>Vibrionaceae</taxon>
        <taxon>Vibrio</taxon>
    </lineage>
</organism>
<dbReference type="PANTHER" id="PTHR30126:SF94">
    <property type="entry name" value="LYSR FAMILY TRANSCRIPTIONAL REGULATOR"/>
    <property type="match status" value="1"/>
</dbReference>
<keyword evidence="2" id="KW-0805">Transcription regulation</keyword>